<name>A0A518D3F1_9BACT</name>
<keyword evidence="3" id="KW-1185">Reference proteome</keyword>
<dbReference type="RefSeq" id="WP_145190443.1">
    <property type="nucleotide sequence ID" value="NZ_CP036290.1"/>
</dbReference>
<dbReference type="PANTHER" id="PTHR10900">
    <property type="entry name" value="PERIOSTIN-RELATED"/>
    <property type="match status" value="1"/>
</dbReference>
<dbReference type="GO" id="GO:0050839">
    <property type="term" value="F:cell adhesion molecule binding"/>
    <property type="evidence" value="ECO:0007669"/>
    <property type="project" value="TreeGrafter"/>
</dbReference>
<feature type="domain" description="FAS1" evidence="1">
    <location>
        <begin position="38"/>
        <end position="175"/>
    </location>
</feature>
<dbReference type="AlphaFoldDB" id="A0A518D3F1"/>
<dbReference type="Gene3D" id="2.30.180.10">
    <property type="entry name" value="FAS1 domain"/>
    <property type="match status" value="2"/>
</dbReference>
<dbReference type="InterPro" id="IPR000782">
    <property type="entry name" value="FAS1_domain"/>
</dbReference>
<accession>A0A518D3F1</accession>
<reference evidence="2 3" key="1">
    <citation type="submission" date="2019-02" db="EMBL/GenBank/DDBJ databases">
        <title>Deep-cultivation of Planctomycetes and their phenomic and genomic characterization uncovers novel biology.</title>
        <authorList>
            <person name="Wiegand S."/>
            <person name="Jogler M."/>
            <person name="Boedeker C."/>
            <person name="Pinto D."/>
            <person name="Vollmers J."/>
            <person name="Rivas-Marin E."/>
            <person name="Kohn T."/>
            <person name="Peeters S.H."/>
            <person name="Heuer A."/>
            <person name="Rast P."/>
            <person name="Oberbeckmann S."/>
            <person name="Bunk B."/>
            <person name="Jeske O."/>
            <person name="Meyerdierks A."/>
            <person name="Storesund J.E."/>
            <person name="Kallscheuer N."/>
            <person name="Luecker S."/>
            <person name="Lage O.M."/>
            <person name="Pohl T."/>
            <person name="Merkel B.J."/>
            <person name="Hornburger P."/>
            <person name="Mueller R.-W."/>
            <person name="Bruemmer F."/>
            <person name="Labrenz M."/>
            <person name="Spormann A.M."/>
            <person name="Op den Camp H."/>
            <person name="Overmann J."/>
            <person name="Amann R."/>
            <person name="Jetten M.S.M."/>
            <person name="Mascher T."/>
            <person name="Medema M.H."/>
            <person name="Devos D.P."/>
            <person name="Kaster A.-K."/>
            <person name="Ovreas L."/>
            <person name="Rohde M."/>
            <person name="Galperin M.Y."/>
            <person name="Jogler C."/>
        </authorList>
    </citation>
    <scope>NUCLEOTIDE SEQUENCE [LARGE SCALE GENOMIC DNA]</scope>
    <source>
        <strain evidence="2 3">Pla163</strain>
    </source>
</reference>
<dbReference type="PROSITE" id="PS51257">
    <property type="entry name" value="PROKAR_LIPOPROTEIN"/>
    <property type="match status" value="1"/>
</dbReference>
<dbReference type="InterPro" id="IPR050904">
    <property type="entry name" value="Adhesion/Biosynth-related"/>
</dbReference>
<dbReference type="PANTHER" id="PTHR10900:SF77">
    <property type="entry name" value="FI19380P1"/>
    <property type="match status" value="1"/>
</dbReference>
<evidence type="ECO:0000313" key="2">
    <source>
        <dbReference type="EMBL" id="QDU86006.1"/>
    </source>
</evidence>
<protein>
    <submittedName>
        <fullName evidence="2">Fasciclin domain protein</fullName>
    </submittedName>
</protein>
<gene>
    <name evidence="2" type="ORF">Pla163_31530</name>
</gene>
<dbReference type="GO" id="GO:0007155">
    <property type="term" value="P:cell adhesion"/>
    <property type="evidence" value="ECO:0007669"/>
    <property type="project" value="TreeGrafter"/>
</dbReference>
<dbReference type="SMART" id="SM00554">
    <property type="entry name" value="FAS1"/>
    <property type="match status" value="2"/>
</dbReference>
<organism evidence="2 3">
    <name type="scientific">Rohdeia mirabilis</name>
    <dbReference type="NCBI Taxonomy" id="2528008"/>
    <lineage>
        <taxon>Bacteria</taxon>
        <taxon>Pseudomonadati</taxon>
        <taxon>Planctomycetota</taxon>
        <taxon>Planctomycetia</taxon>
        <taxon>Planctomycetia incertae sedis</taxon>
        <taxon>Rohdeia</taxon>
    </lineage>
</organism>
<dbReference type="EMBL" id="CP036290">
    <property type="protein sequence ID" value="QDU86006.1"/>
    <property type="molecule type" value="Genomic_DNA"/>
</dbReference>
<dbReference type="SUPFAM" id="SSF82153">
    <property type="entry name" value="FAS1 domain"/>
    <property type="match status" value="2"/>
</dbReference>
<dbReference type="PROSITE" id="PS50213">
    <property type="entry name" value="FAS1"/>
    <property type="match status" value="2"/>
</dbReference>
<dbReference type="Proteomes" id="UP000319342">
    <property type="component" value="Chromosome"/>
</dbReference>
<evidence type="ECO:0000313" key="3">
    <source>
        <dbReference type="Proteomes" id="UP000319342"/>
    </source>
</evidence>
<dbReference type="OrthoDB" id="9800666at2"/>
<proteinExistence type="predicted"/>
<dbReference type="InterPro" id="IPR036378">
    <property type="entry name" value="FAS1_dom_sf"/>
</dbReference>
<dbReference type="Pfam" id="PF02469">
    <property type="entry name" value="Fasciclin"/>
    <property type="match status" value="2"/>
</dbReference>
<sequence length="324" mass="34713">MNKTLIALPVVLLAACSSPREQNTASTAVGVQAAPGLATMLGGEGRAERSFGTFGSAVLSSGIFDGADPWDEYTLIAVRDRDLAGFGSKLQTYGPSELSTILEFHVLPGRIGSQMLSSDTSFETLSGQRLFVSNWGGEVEVYARGANGERASSATVLETDIEFEHGLLHFVDRPLVPATDDLRTTLERLGDFDILLSIVDRSGVGQLLDSDGPFTLLAPTDRAFEAVYGVDFDLDSELVGDVLDDAVEPRLLIDDVLESLGHHMFAGRVYARDFSTGSMNSLDGSAVEVRFGKQGFSFGDARVMRSDLETRNGVIHVVDGLIQG</sequence>
<feature type="domain" description="FAS1" evidence="1">
    <location>
        <begin position="179"/>
        <end position="322"/>
    </location>
</feature>
<dbReference type="GO" id="GO:0031012">
    <property type="term" value="C:extracellular matrix"/>
    <property type="evidence" value="ECO:0007669"/>
    <property type="project" value="TreeGrafter"/>
</dbReference>
<evidence type="ECO:0000259" key="1">
    <source>
        <dbReference type="PROSITE" id="PS50213"/>
    </source>
</evidence>
<dbReference type="GO" id="GO:0030198">
    <property type="term" value="P:extracellular matrix organization"/>
    <property type="evidence" value="ECO:0007669"/>
    <property type="project" value="TreeGrafter"/>
</dbReference>
<dbReference type="GO" id="GO:0005615">
    <property type="term" value="C:extracellular space"/>
    <property type="evidence" value="ECO:0007669"/>
    <property type="project" value="TreeGrafter"/>
</dbReference>